<reference evidence="1 2" key="1">
    <citation type="submission" date="2019-12" db="EMBL/GenBank/DDBJ databases">
        <authorList>
            <person name="Alioto T."/>
            <person name="Alioto T."/>
            <person name="Gomez Garrido J."/>
        </authorList>
    </citation>
    <scope>NUCLEOTIDE SEQUENCE [LARGE SCALE GENOMIC DNA]</scope>
</reference>
<dbReference type="Gramene" id="OE9A083610T1">
    <property type="protein sequence ID" value="OE9A083610C1"/>
    <property type="gene ID" value="OE9A083610"/>
</dbReference>
<dbReference type="EMBL" id="CACTIH010007260">
    <property type="protein sequence ID" value="CAA3006414.1"/>
    <property type="molecule type" value="Genomic_DNA"/>
</dbReference>
<organism evidence="1 2">
    <name type="scientific">Olea europaea subsp. europaea</name>
    <dbReference type="NCBI Taxonomy" id="158383"/>
    <lineage>
        <taxon>Eukaryota</taxon>
        <taxon>Viridiplantae</taxon>
        <taxon>Streptophyta</taxon>
        <taxon>Embryophyta</taxon>
        <taxon>Tracheophyta</taxon>
        <taxon>Spermatophyta</taxon>
        <taxon>Magnoliopsida</taxon>
        <taxon>eudicotyledons</taxon>
        <taxon>Gunneridae</taxon>
        <taxon>Pentapetalae</taxon>
        <taxon>asterids</taxon>
        <taxon>lamiids</taxon>
        <taxon>Lamiales</taxon>
        <taxon>Oleaceae</taxon>
        <taxon>Oleeae</taxon>
        <taxon>Olea</taxon>
    </lineage>
</organism>
<sequence>MRAGLFKLNQFAWKTAPDARWLPRLNLSLIGEFSPLGPPELKLERLPRSRGEGRKTGPDFLRRSLIVPCAAERENWLHARHSRQRHPS</sequence>
<protein>
    <submittedName>
        <fullName evidence="1">Uncharacterized protein</fullName>
    </submittedName>
</protein>
<dbReference type="Proteomes" id="UP000594638">
    <property type="component" value="Unassembled WGS sequence"/>
</dbReference>
<proteinExistence type="predicted"/>
<accession>A0A8S0TKI7</accession>
<dbReference type="AlphaFoldDB" id="A0A8S0TKI7"/>
<evidence type="ECO:0000313" key="1">
    <source>
        <dbReference type="EMBL" id="CAA3006414.1"/>
    </source>
</evidence>
<gene>
    <name evidence="1" type="ORF">OLEA9_A083610</name>
</gene>
<keyword evidence="2" id="KW-1185">Reference proteome</keyword>
<evidence type="ECO:0000313" key="2">
    <source>
        <dbReference type="Proteomes" id="UP000594638"/>
    </source>
</evidence>
<comment type="caution">
    <text evidence="1">The sequence shown here is derived from an EMBL/GenBank/DDBJ whole genome shotgun (WGS) entry which is preliminary data.</text>
</comment>
<name>A0A8S0TKI7_OLEEU</name>